<proteinExistence type="inferred from homology"/>
<keyword evidence="4" id="KW-0808">Transferase</keyword>
<dbReference type="STRING" id="645134.A0A0L0HKR2"/>
<evidence type="ECO:0000313" key="8">
    <source>
        <dbReference type="Proteomes" id="UP000053201"/>
    </source>
</evidence>
<evidence type="ECO:0000256" key="6">
    <source>
        <dbReference type="ARBA" id="ARBA00048493"/>
    </source>
</evidence>
<dbReference type="CDD" id="cd04193">
    <property type="entry name" value="UDPGlcNAc_PPase"/>
    <property type="match status" value="1"/>
</dbReference>
<dbReference type="FunFam" id="3.90.550.10:FF:000075">
    <property type="entry name" value="Probable UDP-N-acetylglucosamine pyrophosphorylase"/>
    <property type="match status" value="1"/>
</dbReference>
<keyword evidence="8" id="KW-1185">Reference proteome</keyword>
<comment type="similarity">
    <text evidence="2">Belongs to the UDPGP type 1 family.</text>
</comment>
<dbReference type="AlphaFoldDB" id="A0A0L0HKR2"/>
<dbReference type="GO" id="GO:0006048">
    <property type="term" value="P:UDP-N-acetylglucosamine biosynthetic process"/>
    <property type="evidence" value="ECO:0007669"/>
    <property type="project" value="TreeGrafter"/>
</dbReference>
<dbReference type="FunCoup" id="A0A0L0HKR2">
    <property type="interactions" value="142"/>
</dbReference>
<keyword evidence="5" id="KW-0548">Nucleotidyltransferase</keyword>
<reference evidence="7 8" key="1">
    <citation type="submission" date="2009-08" db="EMBL/GenBank/DDBJ databases">
        <title>The Genome Sequence of Spizellomyces punctatus strain DAOM BR117.</title>
        <authorList>
            <consortium name="The Broad Institute Genome Sequencing Platform"/>
            <person name="Russ C."/>
            <person name="Cuomo C."/>
            <person name="Shea T."/>
            <person name="Young S.K."/>
            <person name="Zeng Q."/>
            <person name="Koehrsen M."/>
            <person name="Haas B."/>
            <person name="Borodovsky M."/>
            <person name="Guigo R."/>
            <person name="Alvarado L."/>
            <person name="Berlin A."/>
            <person name="Bochicchio J."/>
            <person name="Borenstein D."/>
            <person name="Chapman S."/>
            <person name="Chen Z."/>
            <person name="Engels R."/>
            <person name="Freedman E."/>
            <person name="Gellesch M."/>
            <person name="Goldberg J."/>
            <person name="Griggs A."/>
            <person name="Gujja S."/>
            <person name="Heiman D."/>
            <person name="Hepburn T."/>
            <person name="Howarth C."/>
            <person name="Jen D."/>
            <person name="Larson L."/>
            <person name="Lewis B."/>
            <person name="Mehta T."/>
            <person name="Park D."/>
            <person name="Pearson M."/>
            <person name="Roberts A."/>
            <person name="Saif S."/>
            <person name="Shenoy N."/>
            <person name="Sisk P."/>
            <person name="Stolte C."/>
            <person name="Sykes S."/>
            <person name="Thomson T."/>
            <person name="Walk T."/>
            <person name="White J."/>
            <person name="Yandava C."/>
            <person name="Burger G."/>
            <person name="Gray M.W."/>
            <person name="Holland P.W.H."/>
            <person name="King N."/>
            <person name="Lang F.B.F."/>
            <person name="Roger A.J."/>
            <person name="Ruiz-Trillo I."/>
            <person name="Lander E."/>
            <person name="Nusbaum C."/>
        </authorList>
    </citation>
    <scope>NUCLEOTIDE SEQUENCE [LARGE SCALE GENOMIC DNA]</scope>
    <source>
        <strain evidence="7 8">DAOM BR117</strain>
    </source>
</reference>
<dbReference type="EMBL" id="KQ257454">
    <property type="protein sequence ID" value="KND01608.1"/>
    <property type="molecule type" value="Genomic_DNA"/>
</dbReference>
<dbReference type="InterPro" id="IPR029044">
    <property type="entry name" value="Nucleotide-diphossugar_trans"/>
</dbReference>
<gene>
    <name evidence="7" type="ORF">SPPG_03405</name>
</gene>
<dbReference type="PANTHER" id="PTHR11952:SF2">
    <property type="entry name" value="LD24639P"/>
    <property type="match status" value="1"/>
</dbReference>
<accession>A0A0L0HKR2</accession>
<comment type="pathway">
    <text evidence="1">Nucleotide-sugar biosynthesis; UDP-N-acetyl-alpha-D-glucosamine biosynthesis; UDP-N-acetyl-alpha-D-glucosamine from N-acetyl-alpha-D-glucosamine 1-phosphate: step 1/1.</text>
</comment>
<dbReference type="GeneID" id="27686925"/>
<protein>
    <recommendedName>
        <fullName evidence="3">UDP-N-acetylglucosamine diphosphorylase</fullName>
        <ecNumber evidence="3">2.7.7.23</ecNumber>
    </recommendedName>
</protein>
<evidence type="ECO:0000256" key="4">
    <source>
        <dbReference type="ARBA" id="ARBA00022679"/>
    </source>
</evidence>
<dbReference type="InParanoid" id="A0A0L0HKR2"/>
<dbReference type="RefSeq" id="XP_016609647.1">
    <property type="nucleotide sequence ID" value="XM_016751674.1"/>
</dbReference>
<evidence type="ECO:0000256" key="3">
    <source>
        <dbReference type="ARBA" id="ARBA00012457"/>
    </source>
</evidence>
<dbReference type="OMA" id="YFQVDNP"/>
<dbReference type="InterPro" id="IPR039741">
    <property type="entry name" value="UDP-sugar_pyrophosphorylase"/>
</dbReference>
<dbReference type="Proteomes" id="UP000053201">
    <property type="component" value="Unassembled WGS sequence"/>
</dbReference>
<evidence type="ECO:0000256" key="2">
    <source>
        <dbReference type="ARBA" id="ARBA00010401"/>
    </source>
</evidence>
<comment type="catalytic activity">
    <reaction evidence="6">
        <text>N-acetyl-alpha-D-glucosamine 1-phosphate + UTP + H(+) = UDP-N-acetyl-alpha-D-glucosamine + diphosphate</text>
        <dbReference type="Rhea" id="RHEA:13509"/>
        <dbReference type="ChEBI" id="CHEBI:15378"/>
        <dbReference type="ChEBI" id="CHEBI:33019"/>
        <dbReference type="ChEBI" id="CHEBI:46398"/>
        <dbReference type="ChEBI" id="CHEBI:57705"/>
        <dbReference type="ChEBI" id="CHEBI:57776"/>
        <dbReference type="EC" id="2.7.7.23"/>
    </reaction>
</comment>
<dbReference type="GO" id="GO:0003977">
    <property type="term" value="F:UDP-N-acetylglucosamine diphosphorylase activity"/>
    <property type="evidence" value="ECO:0007669"/>
    <property type="project" value="UniProtKB-EC"/>
</dbReference>
<dbReference type="Gene3D" id="3.90.550.10">
    <property type="entry name" value="Spore Coat Polysaccharide Biosynthesis Protein SpsA, Chain A"/>
    <property type="match status" value="1"/>
</dbReference>
<dbReference type="VEuPathDB" id="FungiDB:SPPG_03405"/>
<evidence type="ECO:0000313" key="7">
    <source>
        <dbReference type="EMBL" id="KND01608.1"/>
    </source>
</evidence>
<dbReference type="EC" id="2.7.7.23" evidence="3"/>
<dbReference type="InterPro" id="IPR002618">
    <property type="entry name" value="UDPGP_fam"/>
</dbReference>
<sequence length="493" mass="53867">MPVDFQTIRNKFIEAGQGHVFQFWEELSAGEREELLANLAKIDVDRVNRIYHKSTTTPPKSQLAKLEPLPEAAFASTIAGTGAAKIKHWEEKGLKLIAQNKVGVILLAGGQGTRLGSSAPKGCYDIGLPSHKSLFQLQAERILRLQKVAASYASGTEAIVIPWYIMVSGPTKQATTTFFREHNFFGLNPENVVFFEQGVLPAFTNEGKIFMETKSAPAVAPDGNGGIYAALRREGVIADLERRGIPYVHTYCVDNCLVKVADPVFIGYCVEQNADCGAKAVPKASPEESVGVICLRDGKFAVVEYSEIDKNLAALRKDDGTLVYNAANIANHFYTVDFLRRVDALEGELEYHIAHKKIKHVDLATGEQIVPQKNNGIKLEMFIFDVFPFTERMAVLEVARKEEFSPLKNAPGSGSDSPETSRADILSQCVRFAEAAGAKVVKGAGQDPTDVPVLEISPLVSYSGEGLETLKHATITTPKILDGPQDVREIHIV</sequence>
<evidence type="ECO:0000256" key="1">
    <source>
        <dbReference type="ARBA" id="ARBA00005208"/>
    </source>
</evidence>
<dbReference type="eggNOG" id="KOG2388">
    <property type="taxonomic scope" value="Eukaryota"/>
</dbReference>
<dbReference type="Pfam" id="PF01704">
    <property type="entry name" value="UDPGP"/>
    <property type="match status" value="1"/>
</dbReference>
<name>A0A0L0HKR2_SPIPD</name>
<dbReference type="PANTHER" id="PTHR11952">
    <property type="entry name" value="UDP- GLUCOSE PYROPHOSPHORYLASE"/>
    <property type="match status" value="1"/>
</dbReference>
<dbReference type="OrthoDB" id="532420at2759"/>
<organism evidence="7 8">
    <name type="scientific">Spizellomyces punctatus (strain DAOM BR117)</name>
    <dbReference type="NCBI Taxonomy" id="645134"/>
    <lineage>
        <taxon>Eukaryota</taxon>
        <taxon>Fungi</taxon>
        <taxon>Fungi incertae sedis</taxon>
        <taxon>Chytridiomycota</taxon>
        <taxon>Chytridiomycota incertae sedis</taxon>
        <taxon>Chytridiomycetes</taxon>
        <taxon>Spizellomycetales</taxon>
        <taxon>Spizellomycetaceae</taxon>
        <taxon>Spizellomyces</taxon>
    </lineage>
</organism>
<dbReference type="SUPFAM" id="SSF53448">
    <property type="entry name" value="Nucleotide-diphospho-sugar transferases"/>
    <property type="match status" value="1"/>
</dbReference>
<evidence type="ECO:0000256" key="5">
    <source>
        <dbReference type="ARBA" id="ARBA00022695"/>
    </source>
</evidence>